<dbReference type="InterPro" id="IPR050767">
    <property type="entry name" value="Sel1_AlgK"/>
</dbReference>
<reference evidence="7 8" key="1">
    <citation type="submission" date="2020-11" db="EMBL/GenBank/DDBJ databases">
        <authorList>
            <person name="Sun Q."/>
        </authorList>
    </citation>
    <scope>NUCLEOTIDE SEQUENCE [LARGE SCALE GENOMIC DNA]</scope>
    <source>
        <strain evidence="7 8">P8398</strain>
    </source>
</reference>
<evidence type="ECO:0000256" key="4">
    <source>
        <dbReference type="ARBA" id="ARBA00023136"/>
    </source>
</evidence>
<feature type="signal peptide" evidence="5">
    <location>
        <begin position="1"/>
        <end position="30"/>
    </location>
</feature>
<dbReference type="SUPFAM" id="SSF81901">
    <property type="entry name" value="HCP-like"/>
    <property type="match status" value="2"/>
</dbReference>
<evidence type="ECO:0000256" key="3">
    <source>
        <dbReference type="ARBA" id="ARBA00022989"/>
    </source>
</evidence>
<keyword evidence="4" id="KW-0472">Membrane</keyword>
<dbReference type="Gene3D" id="3.30.1150.10">
    <property type="match status" value="1"/>
</dbReference>
<evidence type="ECO:0000256" key="2">
    <source>
        <dbReference type="ARBA" id="ARBA00022692"/>
    </source>
</evidence>
<dbReference type="SMART" id="SM00671">
    <property type="entry name" value="SEL1"/>
    <property type="match status" value="6"/>
</dbReference>
<dbReference type="PROSITE" id="PS52015">
    <property type="entry name" value="TONB_CTD"/>
    <property type="match status" value="1"/>
</dbReference>
<evidence type="ECO:0000256" key="1">
    <source>
        <dbReference type="ARBA" id="ARBA00004167"/>
    </source>
</evidence>
<dbReference type="InterPro" id="IPR037682">
    <property type="entry name" value="TonB_C"/>
</dbReference>
<dbReference type="Gene3D" id="1.25.40.10">
    <property type="entry name" value="Tetratricopeptide repeat domain"/>
    <property type="match status" value="1"/>
</dbReference>
<dbReference type="RefSeq" id="WP_206088554.1">
    <property type="nucleotide sequence ID" value="NZ_CP065053.1"/>
</dbReference>
<accession>A0AA48WAD6</accession>
<dbReference type="InterPro" id="IPR011990">
    <property type="entry name" value="TPR-like_helical_dom_sf"/>
</dbReference>
<feature type="chain" id="PRO_5047432577" evidence="5">
    <location>
        <begin position="31"/>
        <end position="379"/>
    </location>
</feature>
<dbReference type="SUPFAM" id="SSF74653">
    <property type="entry name" value="TolA/TonB C-terminal domain"/>
    <property type="match status" value="1"/>
</dbReference>
<feature type="domain" description="TonB C-terminal" evidence="6">
    <location>
        <begin position="49"/>
        <end position="145"/>
    </location>
</feature>
<dbReference type="Pfam" id="PF08238">
    <property type="entry name" value="Sel1"/>
    <property type="match status" value="6"/>
</dbReference>
<keyword evidence="5" id="KW-0732">Signal</keyword>
<dbReference type="EMBL" id="CP065053">
    <property type="protein sequence ID" value="QPI48945.1"/>
    <property type="molecule type" value="Genomic_DNA"/>
</dbReference>
<dbReference type="InterPro" id="IPR006260">
    <property type="entry name" value="TonB/TolA_C"/>
</dbReference>
<comment type="subcellular location">
    <subcellularLocation>
        <location evidence="1">Membrane</location>
        <topology evidence="1">Single-pass membrane protein</topology>
    </subcellularLocation>
</comment>
<dbReference type="Proteomes" id="UP000662888">
    <property type="component" value="Chromosome"/>
</dbReference>
<evidence type="ECO:0000259" key="6">
    <source>
        <dbReference type="PROSITE" id="PS52015"/>
    </source>
</evidence>
<dbReference type="NCBIfam" id="TIGR01352">
    <property type="entry name" value="tonB_Cterm"/>
    <property type="match status" value="1"/>
</dbReference>
<dbReference type="Pfam" id="PF03544">
    <property type="entry name" value="TonB_C"/>
    <property type="match status" value="1"/>
</dbReference>
<dbReference type="InterPro" id="IPR006597">
    <property type="entry name" value="Sel1-like"/>
</dbReference>
<dbReference type="PANTHER" id="PTHR11102:SF160">
    <property type="entry name" value="ERAD-ASSOCIATED E3 UBIQUITIN-PROTEIN LIGASE COMPONENT HRD3"/>
    <property type="match status" value="1"/>
</dbReference>
<protein>
    <submittedName>
        <fullName evidence="7">TonB family protein</fullName>
    </submittedName>
</protein>
<sequence length="379" mass="39930">MTISAAFSPSRLPRRLAATIAVLASVCAHAQQDAGQAIASPAPAQRAKATMAVVDFSTCAKPDYPLASLRAGQVGAVVLAFLIGSDGTVKDAKLVASSGFPLLDMAAQDGVRRCRFKPSRVDGKAVEAWMKMQYVWSLGGLDPAQSAAALTTARAGAERGDPASQHHLGLIYMEGAGVARKPAEAVAWWHKSAQQGYVPAYLSLGMASQTGDGAEPDPAQALIWLRKAAEHGLPEAQHMVGYMLMGDAGVPADKEAARESFRKAAARGWAPAQARYGIMLLEDNVPESMEQGLALLRKAVAQGDNAGRFSLARCYETGHGVPLDLAKAAALYETAAFGGNKPAQQAIAMMYERGEGVVADAVKADQWRKAAEIPIPRPR</sequence>
<keyword evidence="2" id="KW-0812">Transmembrane</keyword>
<keyword evidence="8" id="KW-1185">Reference proteome</keyword>
<dbReference type="PANTHER" id="PTHR11102">
    <property type="entry name" value="SEL-1-LIKE PROTEIN"/>
    <property type="match status" value="1"/>
</dbReference>
<keyword evidence="3" id="KW-1133">Transmembrane helix</keyword>
<name>A0AA48WAD6_9BURK</name>
<evidence type="ECO:0000313" key="7">
    <source>
        <dbReference type="EMBL" id="QPI48945.1"/>
    </source>
</evidence>
<gene>
    <name evidence="7" type="ORF">IV454_26215</name>
</gene>
<evidence type="ECO:0000256" key="5">
    <source>
        <dbReference type="SAM" id="SignalP"/>
    </source>
</evidence>
<evidence type="ECO:0000313" key="8">
    <source>
        <dbReference type="Proteomes" id="UP000662888"/>
    </source>
</evidence>
<proteinExistence type="predicted"/>
<organism evidence="7 8">
    <name type="scientific">Massilia antarctica</name>
    <dbReference type="NCBI Taxonomy" id="2765360"/>
    <lineage>
        <taxon>Bacteria</taxon>
        <taxon>Pseudomonadati</taxon>
        <taxon>Pseudomonadota</taxon>
        <taxon>Betaproteobacteria</taxon>
        <taxon>Burkholderiales</taxon>
        <taxon>Oxalobacteraceae</taxon>
        <taxon>Telluria group</taxon>
        <taxon>Massilia</taxon>
    </lineage>
</organism>